<evidence type="ECO:0000256" key="6">
    <source>
        <dbReference type="ARBA" id="ARBA00023002"/>
    </source>
</evidence>
<sequence length="305" mass="35781">MKGFIPTVVFSDNHAAKTILIEKWKNFEKNTQLLNPFQKSFIGNALVFMNGEEWHANRSVLNPSFQHVEKYWQPMCETICKCISNMEWYGSLQDVSSEKKSYKIKIKDMLTRLTLDVIGLSALDSDFKYLEPVEMNRIDKYEQVLQAFGYLFQHVNSWERNLGLFGTVYSMLPIEDNLKMEQAMNTLNSFIYSLIEEKREKFITGKKATTPQEDQITSITEQVMGTTPRERSAIENLLWKYYECEKASETHSKDQVMNKISFRNLRDDILLLFIAGHATTAEALVFFYSNWLNILRFRIVWFMTN</sequence>
<keyword evidence="4" id="KW-0479">Metal-binding</keyword>
<protein>
    <recommendedName>
        <fullName evidence="12">Cytochrome P450</fullName>
    </recommendedName>
</protein>
<dbReference type="EMBL" id="PYSW02000015">
    <property type="protein sequence ID" value="KAG2386754.1"/>
    <property type="molecule type" value="Genomic_DNA"/>
</dbReference>
<evidence type="ECO:0000256" key="4">
    <source>
        <dbReference type="ARBA" id="ARBA00022723"/>
    </source>
</evidence>
<dbReference type="GO" id="GO:0004497">
    <property type="term" value="F:monooxygenase activity"/>
    <property type="evidence" value="ECO:0007669"/>
    <property type="project" value="InterPro"/>
</dbReference>
<keyword evidence="2" id="KW-0349">Heme</keyword>
<gene>
    <name evidence="10" type="ORF">C9374_002498</name>
</gene>
<proteinExistence type="predicted"/>
<reference evidence="10 11" key="1">
    <citation type="journal article" date="2018" name="BMC Genomics">
        <title>The genome of Naegleria lovaniensis, the basis for a comparative approach to unravel pathogenicity factors of the human pathogenic amoeba N. fowleri.</title>
        <authorList>
            <person name="Liechti N."/>
            <person name="Schurch N."/>
            <person name="Bruggmann R."/>
            <person name="Wittwer M."/>
        </authorList>
    </citation>
    <scope>NUCLEOTIDE SEQUENCE [LARGE SCALE GENOMIC DNA]</scope>
    <source>
        <strain evidence="10 11">ATCC 30569</strain>
    </source>
</reference>
<feature type="transmembrane region" description="Helical" evidence="9">
    <location>
        <begin position="269"/>
        <end position="288"/>
    </location>
</feature>
<dbReference type="Gene3D" id="1.10.630.10">
    <property type="entry name" value="Cytochrome P450"/>
    <property type="match status" value="1"/>
</dbReference>
<name>A0AA88KMA5_NAELO</name>
<comment type="caution">
    <text evidence="10">The sequence shown here is derived from an EMBL/GenBank/DDBJ whole genome shotgun (WGS) entry which is preliminary data.</text>
</comment>
<keyword evidence="5 9" id="KW-1133">Transmembrane helix</keyword>
<dbReference type="SUPFAM" id="SSF48264">
    <property type="entry name" value="Cytochrome P450"/>
    <property type="match status" value="1"/>
</dbReference>
<dbReference type="GO" id="GO:0005506">
    <property type="term" value="F:iron ion binding"/>
    <property type="evidence" value="ECO:0007669"/>
    <property type="project" value="InterPro"/>
</dbReference>
<dbReference type="PANTHER" id="PTHR24282:SF211">
    <property type="entry name" value="CYTOCHROME P450-RELATED"/>
    <property type="match status" value="1"/>
</dbReference>
<keyword evidence="3 9" id="KW-0812">Transmembrane</keyword>
<dbReference type="GeneID" id="68094954"/>
<keyword evidence="8 9" id="KW-0472">Membrane</keyword>
<evidence type="ECO:0000256" key="2">
    <source>
        <dbReference type="ARBA" id="ARBA00022617"/>
    </source>
</evidence>
<dbReference type="GO" id="GO:0020037">
    <property type="term" value="F:heme binding"/>
    <property type="evidence" value="ECO:0007669"/>
    <property type="project" value="InterPro"/>
</dbReference>
<keyword evidence="7" id="KW-0408">Iron</keyword>
<evidence type="ECO:0000256" key="9">
    <source>
        <dbReference type="SAM" id="Phobius"/>
    </source>
</evidence>
<dbReference type="InterPro" id="IPR036396">
    <property type="entry name" value="Cyt_P450_sf"/>
</dbReference>
<evidence type="ECO:0000313" key="10">
    <source>
        <dbReference type="EMBL" id="KAG2386754.1"/>
    </source>
</evidence>
<evidence type="ECO:0000256" key="7">
    <source>
        <dbReference type="ARBA" id="ARBA00023004"/>
    </source>
</evidence>
<dbReference type="GO" id="GO:0016020">
    <property type="term" value="C:membrane"/>
    <property type="evidence" value="ECO:0007669"/>
    <property type="project" value="UniProtKB-SubCell"/>
</dbReference>
<evidence type="ECO:0000256" key="8">
    <source>
        <dbReference type="ARBA" id="ARBA00023136"/>
    </source>
</evidence>
<dbReference type="Proteomes" id="UP000816034">
    <property type="component" value="Unassembled WGS sequence"/>
</dbReference>
<dbReference type="AlphaFoldDB" id="A0AA88KMA5"/>
<keyword evidence="11" id="KW-1185">Reference proteome</keyword>
<dbReference type="RefSeq" id="XP_044550746.1">
    <property type="nucleotide sequence ID" value="XM_044691922.1"/>
</dbReference>
<dbReference type="InterPro" id="IPR001128">
    <property type="entry name" value="Cyt_P450"/>
</dbReference>
<evidence type="ECO:0000313" key="11">
    <source>
        <dbReference type="Proteomes" id="UP000816034"/>
    </source>
</evidence>
<dbReference type="Pfam" id="PF00067">
    <property type="entry name" value="p450"/>
    <property type="match status" value="1"/>
</dbReference>
<evidence type="ECO:0000256" key="3">
    <source>
        <dbReference type="ARBA" id="ARBA00022692"/>
    </source>
</evidence>
<comment type="subcellular location">
    <subcellularLocation>
        <location evidence="1">Membrane</location>
    </subcellularLocation>
</comment>
<accession>A0AA88KMA5</accession>
<organism evidence="10 11">
    <name type="scientific">Naegleria lovaniensis</name>
    <name type="common">Amoeba</name>
    <dbReference type="NCBI Taxonomy" id="51637"/>
    <lineage>
        <taxon>Eukaryota</taxon>
        <taxon>Discoba</taxon>
        <taxon>Heterolobosea</taxon>
        <taxon>Tetramitia</taxon>
        <taxon>Eutetramitia</taxon>
        <taxon>Vahlkampfiidae</taxon>
        <taxon>Naegleria</taxon>
    </lineage>
</organism>
<dbReference type="GO" id="GO:0016705">
    <property type="term" value="F:oxidoreductase activity, acting on paired donors, with incorporation or reduction of molecular oxygen"/>
    <property type="evidence" value="ECO:0007669"/>
    <property type="project" value="InterPro"/>
</dbReference>
<evidence type="ECO:0000256" key="5">
    <source>
        <dbReference type="ARBA" id="ARBA00022989"/>
    </source>
</evidence>
<dbReference type="InterPro" id="IPR050665">
    <property type="entry name" value="Cytochrome_P450_Monooxygen"/>
</dbReference>
<keyword evidence="6" id="KW-0560">Oxidoreductase</keyword>
<evidence type="ECO:0000256" key="1">
    <source>
        <dbReference type="ARBA" id="ARBA00004370"/>
    </source>
</evidence>
<dbReference type="PANTHER" id="PTHR24282">
    <property type="entry name" value="CYTOCHROME P450 FAMILY MEMBER"/>
    <property type="match status" value="1"/>
</dbReference>
<evidence type="ECO:0008006" key="12">
    <source>
        <dbReference type="Google" id="ProtNLM"/>
    </source>
</evidence>